<comment type="caution">
    <text evidence="11">The sequence shown here is derived from an EMBL/GenBank/DDBJ whole genome shotgun (WGS) entry which is preliminary data.</text>
</comment>
<feature type="binding site" evidence="9">
    <location>
        <position position="167"/>
    </location>
    <ligand>
        <name>3-phosphoshikimate</name>
        <dbReference type="ChEBI" id="CHEBI:145989"/>
    </ligand>
</feature>
<comment type="similarity">
    <text evidence="3 9">Belongs to the EPSP synthase family.</text>
</comment>
<evidence type="ECO:0000256" key="4">
    <source>
        <dbReference type="ARBA" id="ARBA00022490"/>
    </source>
</evidence>
<feature type="binding site" evidence="9">
    <location>
        <position position="388"/>
    </location>
    <ligand>
        <name>phosphoenolpyruvate</name>
        <dbReference type="ChEBI" id="CHEBI:58702"/>
    </ligand>
</feature>
<gene>
    <name evidence="11" type="primary">aroA1</name>
    <name evidence="9" type="synonym">aroA</name>
    <name evidence="11" type="ORF">AN618_08770</name>
</gene>
<feature type="binding site" evidence="9">
    <location>
        <position position="21"/>
    </location>
    <ligand>
        <name>3-phosphoshikimate</name>
        <dbReference type="ChEBI" id="CHEBI:145989"/>
    </ligand>
</feature>
<comment type="catalytic activity">
    <reaction evidence="8">
        <text>3-phosphoshikimate + phosphoenolpyruvate = 5-O-(1-carboxyvinyl)-3-phosphoshikimate + phosphate</text>
        <dbReference type="Rhea" id="RHEA:21256"/>
        <dbReference type="ChEBI" id="CHEBI:43474"/>
        <dbReference type="ChEBI" id="CHEBI:57701"/>
        <dbReference type="ChEBI" id="CHEBI:58702"/>
        <dbReference type="ChEBI" id="CHEBI:145989"/>
        <dbReference type="EC" id="2.5.1.19"/>
    </reaction>
    <physiologicalReaction direction="left-to-right" evidence="8">
        <dbReference type="Rhea" id="RHEA:21257"/>
    </physiologicalReaction>
</comment>
<dbReference type="Proteomes" id="UP000070427">
    <property type="component" value="Unassembled WGS sequence"/>
</dbReference>
<feature type="binding site" evidence="9">
    <location>
        <position position="346"/>
    </location>
    <ligand>
        <name>phosphoenolpyruvate</name>
        <dbReference type="ChEBI" id="CHEBI:58702"/>
    </ligand>
</feature>
<reference evidence="11 12" key="1">
    <citation type="submission" date="2015-12" db="EMBL/GenBank/DDBJ databases">
        <title>Draft genome sequnece of Fervidicola ferrireducens strain Y170.</title>
        <authorList>
            <person name="Patel B.K."/>
        </authorList>
    </citation>
    <scope>NUCLEOTIDE SEQUENCE [LARGE SCALE GENOMIC DNA]</scope>
    <source>
        <strain evidence="11 12">Y170</strain>
    </source>
</reference>
<feature type="binding site" evidence="9">
    <location>
        <position position="122"/>
    </location>
    <ligand>
        <name>phosphoenolpyruvate</name>
        <dbReference type="ChEBI" id="CHEBI:58702"/>
    </ligand>
</feature>
<dbReference type="FunFam" id="3.65.10.10:FF:000006">
    <property type="entry name" value="3-phosphoshikimate 1-carboxyvinyltransferase"/>
    <property type="match status" value="1"/>
</dbReference>
<dbReference type="InParanoid" id="A0A140LBE0"/>
<feature type="active site" description="Proton acceptor" evidence="9">
    <location>
        <position position="315"/>
    </location>
</feature>
<dbReference type="PIRSF" id="PIRSF000505">
    <property type="entry name" value="EPSPS"/>
    <property type="match status" value="1"/>
</dbReference>
<dbReference type="Pfam" id="PF00275">
    <property type="entry name" value="EPSP_synthase"/>
    <property type="match status" value="1"/>
</dbReference>
<keyword evidence="6 9" id="KW-0808">Transferase</keyword>
<dbReference type="HAMAP" id="MF_00210">
    <property type="entry name" value="EPSP_synth"/>
    <property type="match status" value="1"/>
</dbReference>
<organism evidence="11 12">
    <name type="scientific">Fervidicola ferrireducens</name>
    <dbReference type="NCBI Taxonomy" id="520764"/>
    <lineage>
        <taxon>Bacteria</taxon>
        <taxon>Bacillati</taxon>
        <taxon>Bacillota</taxon>
        <taxon>Clostridia</taxon>
        <taxon>Thermosediminibacterales</taxon>
        <taxon>Thermosediminibacteraceae</taxon>
        <taxon>Fervidicola</taxon>
    </lineage>
</organism>
<evidence type="ECO:0000256" key="8">
    <source>
        <dbReference type="ARBA" id="ARBA00044633"/>
    </source>
</evidence>
<dbReference type="PROSITE" id="PS00104">
    <property type="entry name" value="EPSP_SYNTHASE_1"/>
    <property type="match status" value="1"/>
</dbReference>
<keyword evidence="5 9" id="KW-0028">Amino-acid biosynthesis</keyword>
<feature type="binding site" evidence="9">
    <location>
        <position position="342"/>
    </location>
    <ligand>
        <name>3-phosphoshikimate</name>
        <dbReference type="ChEBI" id="CHEBI:145989"/>
    </ligand>
</feature>
<feature type="binding site" evidence="9">
    <location>
        <position position="169"/>
    </location>
    <ligand>
        <name>3-phosphoshikimate</name>
        <dbReference type="ChEBI" id="CHEBI:145989"/>
    </ligand>
</feature>
<dbReference type="GO" id="GO:0003866">
    <property type="term" value="F:3-phosphoshikimate 1-carboxyvinyltransferase activity"/>
    <property type="evidence" value="ECO:0007669"/>
    <property type="project" value="UniProtKB-UniRule"/>
</dbReference>
<keyword evidence="7 9" id="KW-0057">Aromatic amino acid biosynthesis</keyword>
<evidence type="ECO:0000256" key="9">
    <source>
        <dbReference type="HAMAP-Rule" id="MF_00210"/>
    </source>
</evidence>
<evidence type="ECO:0000256" key="6">
    <source>
        <dbReference type="ARBA" id="ARBA00022679"/>
    </source>
</evidence>
<dbReference type="FunFam" id="3.65.10.10:FF:000005">
    <property type="entry name" value="3-phosphoshikimate 1-carboxyvinyltransferase"/>
    <property type="match status" value="1"/>
</dbReference>
<evidence type="ECO:0000313" key="11">
    <source>
        <dbReference type="EMBL" id="KXG77865.1"/>
    </source>
</evidence>
<dbReference type="InterPro" id="IPR023193">
    <property type="entry name" value="EPSP_synthase_CS"/>
</dbReference>
<evidence type="ECO:0000256" key="1">
    <source>
        <dbReference type="ARBA" id="ARBA00002174"/>
    </source>
</evidence>
<dbReference type="NCBIfam" id="TIGR01356">
    <property type="entry name" value="aroA"/>
    <property type="match status" value="1"/>
</dbReference>
<dbReference type="EC" id="2.5.1.19" evidence="9"/>
<dbReference type="SUPFAM" id="SSF55205">
    <property type="entry name" value="EPT/RTPC-like"/>
    <property type="match status" value="1"/>
</dbReference>
<evidence type="ECO:0000256" key="7">
    <source>
        <dbReference type="ARBA" id="ARBA00023141"/>
    </source>
</evidence>
<dbReference type="Gene3D" id="3.65.10.10">
    <property type="entry name" value="Enolpyruvate transferase domain"/>
    <property type="match status" value="2"/>
</dbReference>
<feature type="binding site" evidence="9">
    <location>
        <position position="169"/>
    </location>
    <ligand>
        <name>phosphoenolpyruvate</name>
        <dbReference type="ChEBI" id="CHEBI:58702"/>
    </ligand>
</feature>
<evidence type="ECO:0000259" key="10">
    <source>
        <dbReference type="Pfam" id="PF00275"/>
    </source>
</evidence>
<dbReference type="STRING" id="520764.AN618_08770"/>
<dbReference type="UniPathway" id="UPA00053">
    <property type="reaction ID" value="UER00089"/>
</dbReference>
<dbReference type="GO" id="GO:0009423">
    <property type="term" value="P:chorismate biosynthetic process"/>
    <property type="evidence" value="ECO:0007669"/>
    <property type="project" value="UniProtKB-UniRule"/>
</dbReference>
<dbReference type="GO" id="GO:0009073">
    <property type="term" value="P:aromatic amino acid family biosynthetic process"/>
    <property type="evidence" value="ECO:0007669"/>
    <property type="project" value="UniProtKB-KW"/>
</dbReference>
<comment type="pathway">
    <text evidence="2 9">Metabolic intermediate biosynthesis; chorismate biosynthesis; chorismate from D-erythrose 4-phosphate and phosphoenolpyruvate: step 6/7.</text>
</comment>
<dbReference type="GO" id="GO:0005737">
    <property type="term" value="C:cytoplasm"/>
    <property type="evidence" value="ECO:0007669"/>
    <property type="project" value="UniProtKB-SubCell"/>
</dbReference>
<sequence length="430" mass="46660">MEVVIEGKRRIKGEVVPPPDKSISHRSVMIGAIAEGTTEVERFLFADDCLRTVDCFRKMGIEIEFKGHDSVTVKGKGLRGLRKPEGELYAGNSGTTMRLLAGILAGQDFEAVVSGDESLSKRPMGRVVEPLRLMGARIEGRDGGRFAPLTIRGGRLKGIHYELPVASAQVKSALLLAGLYAEGETVVVERQKTRDHTEIMLKEFGGKISSNDGLVRVTPVEKLFARKVVVPGDISSAAFFMVAAAIGENSELLIKDVGLNPTRTGIIDVLREMGCTVEIQNEKTISGEKVGDVLVRGNGLCGVVIDGKIMPRLIDEIPAIAVAAAFAQGETVIKDAGELRVKESDRIKSIVWNLKKLGTEVEEFEDGLLIRGGRKLRPSDMESFGDHRIAMAMAVAAMSIPGQSRIKNAECVDISFPSFFETLNRISEPF</sequence>
<evidence type="ECO:0000256" key="3">
    <source>
        <dbReference type="ARBA" id="ARBA00009948"/>
    </source>
</evidence>
<feature type="domain" description="Enolpyruvate transferase" evidence="10">
    <location>
        <begin position="6"/>
        <end position="423"/>
    </location>
</feature>
<keyword evidence="12" id="KW-1185">Reference proteome</keyword>
<dbReference type="AlphaFoldDB" id="A0A140LBE0"/>
<dbReference type="PANTHER" id="PTHR21090">
    <property type="entry name" value="AROM/DEHYDROQUINATE SYNTHASE"/>
    <property type="match status" value="1"/>
</dbReference>
<dbReference type="InterPro" id="IPR036968">
    <property type="entry name" value="Enolpyruvate_Tfrase_sf"/>
</dbReference>
<feature type="binding site" evidence="9">
    <location>
        <position position="21"/>
    </location>
    <ligand>
        <name>phosphoenolpyruvate</name>
        <dbReference type="ChEBI" id="CHEBI:58702"/>
    </ligand>
</feature>
<comment type="function">
    <text evidence="1 9">Catalyzes the transfer of the enolpyruvyl moiety of phosphoenolpyruvate (PEP) to the 5-hydroxyl of shikimate-3-phosphate (S3P) to produce enolpyruvyl shikimate-3-phosphate and inorganic phosphate.</text>
</comment>
<dbReference type="InterPro" id="IPR006264">
    <property type="entry name" value="EPSP_synthase"/>
</dbReference>
<dbReference type="CDD" id="cd01556">
    <property type="entry name" value="EPSP_synthase"/>
    <property type="match status" value="1"/>
</dbReference>
<dbReference type="InterPro" id="IPR001986">
    <property type="entry name" value="Enolpyruvate_Tfrase_dom"/>
</dbReference>
<feature type="binding site" evidence="9">
    <location>
        <position position="22"/>
    </location>
    <ligand>
        <name>3-phosphoshikimate</name>
        <dbReference type="ChEBI" id="CHEBI:145989"/>
    </ligand>
</feature>
<proteinExistence type="inferred from homology"/>
<feature type="binding site" evidence="9">
    <location>
        <position position="26"/>
    </location>
    <ligand>
        <name>3-phosphoshikimate</name>
        <dbReference type="ChEBI" id="CHEBI:145989"/>
    </ligand>
</feature>
<dbReference type="InterPro" id="IPR013792">
    <property type="entry name" value="RNA3'P_cycl/enolpyr_Trfase_a/b"/>
</dbReference>
<comment type="caution">
    <text evidence="9">Lacks conserved residue(s) required for the propagation of feature annotation.</text>
</comment>
<protein>
    <recommendedName>
        <fullName evidence="9">3-phosphoshikimate 1-carboxyvinyltransferase</fullName>
        <ecNumber evidence="9">2.5.1.19</ecNumber>
    </recommendedName>
    <alternativeName>
        <fullName evidence="9">5-enolpyruvylshikimate-3-phosphate synthase</fullName>
        <shortName evidence="9">EPSP synthase</shortName>
        <shortName evidence="9">EPSPS</shortName>
    </alternativeName>
</protein>
<dbReference type="PATRIC" id="fig|520764.3.peg.911"/>
<evidence type="ECO:0000256" key="5">
    <source>
        <dbReference type="ARBA" id="ARBA00022605"/>
    </source>
</evidence>
<feature type="binding site" evidence="9">
    <location>
        <position position="315"/>
    </location>
    <ligand>
        <name>3-phosphoshikimate</name>
        <dbReference type="ChEBI" id="CHEBI:145989"/>
    </ligand>
</feature>
<accession>A0A140LBE0</accession>
<evidence type="ECO:0000256" key="2">
    <source>
        <dbReference type="ARBA" id="ARBA00004811"/>
    </source>
</evidence>
<name>A0A140LBE0_9FIRM</name>
<dbReference type="PROSITE" id="PS00885">
    <property type="entry name" value="EPSP_SYNTHASE_2"/>
    <property type="match status" value="1"/>
</dbReference>
<comment type="subunit">
    <text evidence="9">Monomer.</text>
</comment>
<keyword evidence="4 9" id="KW-0963">Cytoplasm</keyword>
<dbReference type="OrthoDB" id="9809920at2"/>
<dbReference type="RefSeq" id="WP_066352511.1">
    <property type="nucleotide sequence ID" value="NZ_LOED01000007.1"/>
</dbReference>
<feature type="binding site" evidence="9">
    <location>
        <position position="94"/>
    </location>
    <ligand>
        <name>phosphoenolpyruvate</name>
        <dbReference type="ChEBI" id="CHEBI:58702"/>
    </ligand>
</feature>
<evidence type="ECO:0000313" key="12">
    <source>
        <dbReference type="Proteomes" id="UP000070427"/>
    </source>
</evidence>
<comment type="subcellular location">
    <subcellularLocation>
        <location evidence="9">Cytoplasm</location>
    </subcellularLocation>
</comment>
<dbReference type="FunCoup" id="A0A140LBE0">
    <property type="interactions" value="335"/>
</dbReference>
<dbReference type="GO" id="GO:0008652">
    <property type="term" value="P:amino acid biosynthetic process"/>
    <property type="evidence" value="ECO:0007669"/>
    <property type="project" value="UniProtKB-KW"/>
</dbReference>
<dbReference type="PANTHER" id="PTHR21090:SF5">
    <property type="entry name" value="PENTAFUNCTIONAL AROM POLYPEPTIDE"/>
    <property type="match status" value="1"/>
</dbReference>
<dbReference type="EMBL" id="LOED01000007">
    <property type="protein sequence ID" value="KXG77865.1"/>
    <property type="molecule type" value="Genomic_DNA"/>
</dbReference>